<keyword evidence="1" id="KW-0175">Coiled coil</keyword>
<organism evidence="2 3">
    <name type="scientific">Micrococcus endophyticus</name>
    <dbReference type="NCBI Taxonomy" id="455343"/>
    <lineage>
        <taxon>Bacteria</taxon>
        <taxon>Bacillati</taxon>
        <taxon>Actinomycetota</taxon>
        <taxon>Actinomycetes</taxon>
        <taxon>Micrococcales</taxon>
        <taxon>Micrococcaceae</taxon>
        <taxon>Micrococcus</taxon>
    </lineage>
</organism>
<gene>
    <name evidence="2" type="ORF">HDA33_000255</name>
</gene>
<dbReference type="SUPFAM" id="SSF46689">
    <property type="entry name" value="Homeodomain-like"/>
    <property type="match status" value="1"/>
</dbReference>
<feature type="coiled-coil region" evidence="1">
    <location>
        <begin position="47"/>
        <end position="74"/>
    </location>
</feature>
<accession>A0A7W9JHP4</accession>
<reference evidence="2 3" key="1">
    <citation type="submission" date="2020-08" db="EMBL/GenBank/DDBJ databases">
        <title>Sequencing the genomes of 1000 actinobacteria strains.</title>
        <authorList>
            <person name="Klenk H.-P."/>
        </authorList>
    </citation>
    <scope>NUCLEOTIDE SEQUENCE [LARGE SCALE GENOMIC DNA]</scope>
    <source>
        <strain evidence="2 3">DSM 17945</strain>
    </source>
</reference>
<dbReference type="Gene3D" id="1.10.10.10">
    <property type="entry name" value="Winged helix-like DNA-binding domain superfamily/Winged helix DNA-binding domain"/>
    <property type="match status" value="1"/>
</dbReference>
<comment type="caution">
    <text evidence="2">The sequence shown here is derived from an EMBL/GenBank/DDBJ whole genome shotgun (WGS) entry which is preliminary data.</text>
</comment>
<dbReference type="InterPro" id="IPR036388">
    <property type="entry name" value="WH-like_DNA-bd_sf"/>
</dbReference>
<dbReference type="EMBL" id="JACHMW010000001">
    <property type="protein sequence ID" value="MBB5847691.1"/>
    <property type="molecule type" value="Genomic_DNA"/>
</dbReference>
<dbReference type="RefSeq" id="WP_338104360.1">
    <property type="nucleotide sequence ID" value="NZ_BAABAG010000002.1"/>
</dbReference>
<dbReference type="AlphaFoldDB" id="A0A7W9JHP4"/>
<evidence type="ECO:0000313" key="3">
    <source>
        <dbReference type="Proteomes" id="UP000567246"/>
    </source>
</evidence>
<name>A0A7W9JHP4_9MICC</name>
<evidence type="ECO:0000256" key="1">
    <source>
        <dbReference type="SAM" id="Coils"/>
    </source>
</evidence>
<protein>
    <submittedName>
        <fullName evidence="2">Transposase-like protein</fullName>
    </submittedName>
</protein>
<dbReference type="InterPro" id="IPR009057">
    <property type="entry name" value="Homeodomain-like_sf"/>
</dbReference>
<dbReference type="GO" id="GO:0004803">
    <property type="term" value="F:transposase activity"/>
    <property type="evidence" value="ECO:0007669"/>
    <property type="project" value="InterPro"/>
</dbReference>
<dbReference type="GO" id="GO:0006313">
    <property type="term" value="P:DNA transposition"/>
    <property type="evidence" value="ECO:0007669"/>
    <property type="project" value="InterPro"/>
</dbReference>
<evidence type="ECO:0000313" key="2">
    <source>
        <dbReference type="EMBL" id="MBB5847691.1"/>
    </source>
</evidence>
<dbReference type="Proteomes" id="UP000567246">
    <property type="component" value="Unassembled WGS sequence"/>
</dbReference>
<keyword evidence="3" id="KW-1185">Reference proteome</keyword>
<dbReference type="GO" id="GO:0003677">
    <property type="term" value="F:DNA binding"/>
    <property type="evidence" value="ECO:0007669"/>
    <property type="project" value="InterPro"/>
</dbReference>
<sequence length="120" mass="13124">MLDRLDDYPTLTAACRAVGDRLGIGKGSLRRWARQAQVDAGECEGASSSEQERFKQLERENRDLREANAILKDAAVFFAGELTPDATDPRIHRGPVAQGRSLGSICTVLREQGVPVGERT</sequence>
<proteinExistence type="predicted"/>